<evidence type="ECO:0000256" key="7">
    <source>
        <dbReference type="ARBA" id="ARBA00049183"/>
    </source>
</evidence>
<dbReference type="GO" id="GO:0009245">
    <property type="term" value="P:lipid A biosynthetic process"/>
    <property type="evidence" value="ECO:0007669"/>
    <property type="project" value="TreeGrafter"/>
</dbReference>
<keyword evidence="11" id="KW-0328">Glycosyltransferase</keyword>
<organism evidence="11 12">
    <name type="scientific">Boseongicola aestuarii</name>
    <dbReference type="NCBI Taxonomy" id="1470561"/>
    <lineage>
        <taxon>Bacteria</taxon>
        <taxon>Pseudomonadati</taxon>
        <taxon>Pseudomonadota</taxon>
        <taxon>Alphaproteobacteria</taxon>
        <taxon>Rhodobacterales</taxon>
        <taxon>Paracoccaceae</taxon>
        <taxon>Boseongicola</taxon>
    </lineage>
</organism>
<dbReference type="PANTHER" id="PTHR42755">
    <property type="entry name" value="3-DEOXY-MANNO-OCTULOSONATE CYTIDYLYLTRANSFERASE"/>
    <property type="match status" value="1"/>
</dbReference>
<comment type="function">
    <text evidence="1 9">Involved in lipopolysaccharide (LPS) biosynthesis. Catalyzes the transfer of 3-deoxy-D-manno-octulosonate (Kdo) residue(s) from CMP-Kdo to lipid IV(A), the tetraacyldisaccharide-1,4'-bisphosphate precursor of lipid A.</text>
</comment>
<sequence length="440" mass="47991">MISTHPNAKAAPLRYRLAMALYQAAWVVALPLVWRYFLRRAAGDPGYGDHLDERKGILPATSADVWIHAVSLGEFRSALPVIEGLLANGLRLVITHATPAGRRASHVALGEPIARGQVIVCYAPVDRVRYWERFFATTKPAVGLVFEMEFWPAMTEAAARAGLPLWFVNAQIPEKSFPRAHLVFRLLGAHPVSRSAGVLAKSTRMADRFRALSAPVVDVAGETRFDIAPPQNHVAAGARLKASLGQRSVYAFASVVEGEEQTYLEACKTLAKADPKPLIIWVPRAPEVFDRTAQDIEKAGLRLKRRTRVLDKGLGVTASLDDTDVLLGDSFGEMFFYLTVADVVSVGGGFVEKGAHNVIEPLALGKPVIVGPHIWTIEFPGREARDAGVLTVCENPDTLAEMLEDARGGSAMAAQDFHKANLGASNRILEHVEREMERNA</sequence>
<dbReference type="GO" id="GO:0005886">
    <property type="term" value="C:plasma membrane"/>
    <property type="evidence" value="ECO:0007669"/>
    <property type="project" value="UniProtKB-SubCell"/>
</dbReference>
<proteinExistence type="inferred from homology"/>
<dbReference type="EMBL" id="FXXQ01000004">
    <property type="protein sequence ID" value="SMX23442.1"/>
    <property type="molecule type" value="Genomic_DNA"/>
</dbReference>
<reference evidence="11 12" key="1">
    <citation type="submission" date="2017-05" db="EMBL/GenBank/DDBJ databases">
        <authorList>
            <person name="Song R."/>
            <person name="Chenine A.L."/>
            <person name="Ruprecht R.M."/>
        </authorList>
    </citation>
    <scope>NUCLEOTIDE SEQUENCE [LARGE SCALE GENOMIC DNA]</scope>
    <source>
        <strain evidence="11 12">CECT 8489</strain>
    </source>
</reference>
<evidence type="ECO:0000256" key="2">
    <source>
        <dbReference type="ARBA" id="ARBA00004713"/>
    </source>
</evidence>
<dbReference type="GO" id="GO:0043842">
    <property type="term" value="F:Kdo transferase activity"/>
    <property type="evidence" value="ECO:0007669"/>
    <property type="project" value="UniProtKB-EC"/>
</dbReference>
<evidence type="ECO:0000256" key="6">
    <source>
        <dbReference type="ARBA" id="ARBA00031445"/>
    </source>
</evidence>
<evidence type="ECO:0000313" key="11">
    <source>
        <dbReference type="EMBL" id="SMX23442.1"/>
    </source>
</evidence>
<dbReference type="Pfam" id="PF04413">
    <property type="entry name" value="Glycos_transf_N"/>
    <property type="match status" value="1"/>
</dbReference>
<dbReference type="InterPro" id="IPR007507">
    <property type="entry name" value="Glycos_transf_N"/>
</dbReference>
<dbReference type="EC" id="2.4.99.12" evidence="3 9"/>
<feature type="domain" description="3-deoxy-D-manno-octulosonic-acid transferase N-terminal" evidence="10">
    <location>
        <begin position="50"/>
        <end position="227"/>
    </location>
</feature>
<keyword evidence="9" id="KW-0448">Lipopolysaccharide biosynthesis</keyword>
<dbReference type="InterPro" id="IPR039901">
    <property type="entry name" value="Kdotransferase"/>
</dbReference>
<name>A0A238IZL3_9RHOB</name>
<evidence type="ECO:0000313" key="12">
    <source>
        <dbReference type="Proteomes" id="UP000201838"/>
    </source>
</evidence>
<evidence type="ECO:0000256" key="3">
    <source>
        <dbReference type="ARBA" id="ARBA00012621"/>
    </source>
</evidence>
<dbReference type="SUPFAM" id="SSF53756">
    <property type="entry name" value="UDP-Glycosyltransferase/glycogen phosphorylase"/>
    <property type="match status" value="1"/>
</dbReference>
<dbReference type="InterPro" id="IPR038107">
    <property type="entry name" value="Glycos_transf_N_sf"/>
</dbReference>
<evidence type="ECO:0000259" key="10">
    <source>
        <dbReference type="Pfam" id="PF04413"/>
    </source>
</evidence>
<evidence type="ECO:0000256" key="5">
    <source>
        <dbReference type="ARBA" id="ARBA00022679"/>
    </source>
</evidence>
<dbReference type="Proteomes" id="UP000201838">
    <property type="component" value="Unassembled WGS sequence"/>
</dbReference>
<keyword evidence="9" id="KW-1003">Cell membrane</keyword>
<evidence type="ECO:0000256" key="4">
    <source>
        <dbReference type="ARBA" id="ARBA00019077"/>
    </source>
</evidence>
<evidence type="ECO:0000256" key="8">
    <source>
        <dbReference type="PIRSR" id="PIRSR639901-1"/>
    </source>
</evidence>
<gene>
    <name evidence="11" type="primary">waaA_2</name>
    <name evidence="11" type="ORF">BOA8489_01549</name>
</gene>
<keyword evidence="9" id="KW-0472">Membrane</keyword>
<keyword evidence="12" id="KW-1185">Reference proteome</keyword>
<keyword evidence="9" id="KW-0812">Transmembrane</keyword>
<dbReference type="OrthoDB" id="9789797at2"/>
<evidence type="ECO:0000256" key="1">
    <source>
        <dbReference type="ARBA" id="ARBA00003394"/>
    </source>
</evidence>
<dbReference type="AlphaFoldDB" id="A0A238IZL3"/>
<feature type="active site" description="Proton acceptor" evidence="8">
    <location>
        <position position="74"/>
    </location>
</feature>
<dbReference type="UniPathway" id="UPA00958"/>
<accession>A0A238IZL3</accession>
<feature type="transmembrane region" description="Helical" evidence="9">
    <location>
        <begin position="20"/>
        <end position="38"/>
    </location>
</feature>
<keyword evidence="5 9" id="KW-0808">Transferase</keyword>
<comment type="pathway">
    <text evidence="2 9">Bacterial outer membrane biogenesis; LPS core biosynthesis.</text>
</comment>
<keyword evidence="9" id="KW-1133">Transmembrane helix</keyword>
<dbReference type="GO" id="GO:0009244">
    <property type="term" value="P:lipopolysaccharide core region biosynthetic process"/>
    <property type="evidence" value="ECO:0007669"/>
    <property type="project" value="UniProtKB-UniRule"/>
</dbReference>
<comment type="subcellular location">
    <subcellularLocation>
        <location evidence="9">Cell membrane</location>
    </subcellularLocation>
</comment>
<protein>
    <recommendedName>
        <fullName evidence="4 9">3-deoxy-D-manno-octulosonic acid transferase</fullName>
        <shortName evidence="9">Kdo transferase</shortName>
        <ecNumber evidence="3 9">2.4.99.12</ecNumber>
    </recommendedName>
    <alternativeName>
        <fullName evidence="6 9">Lipid IV(A) 3-deoxy-D-manno-octulosonic acid transferase</fullName>
    </alternativeName>
</protein>
<dbReference type="PANTHER" id="PTHR42755:SF1">
    <property type="entry name" value="3-DEOXY-D-MANNO-OCTULOSONIC ACID TRANSFERASE, MITOCHONDRIAL-RELATED"/>
    <property type="match status" value="1"/>
</dbReference>
<dbReference type="Gene3D" id="3.40.50.11720">
    <property type="entry name" value="3-Deoxy-D-manno-octulosonic-acid transferase, N-terminal domain"/>
    <property type="match status" value="1"/>
</dbReference>
<evidence type="ECO:0000256" key="9">
    <source>
        <dbReference type="RuleBase" id="RU365103"/>
    </source>
</evidence>
<dbReference type="Gene3D" id="3.40.50.2000">
    <property type="entry name" value="Glycogen Phosphorylase B"/>
    <property type="match status" value="1"/>
</dbReference>
<comment type="similarity">
    <text evidence="9">Belongs to the glycosyltransferase group 1 family.</text>
</comment>
<comment type="catalytic activity">
    <reaction evidence="7 9">
        <text>lipid IVA (E. coli) + CMP-3-deoxy-beta-D-manno-octulosonate = alpha-Kdo-(2-&gt;6)-lipid IVA (E. coli) + CMP + H(+)</text>
        <dbReference type="Rhea" id="RHEA:28066"/>
        <dbReference type="ChEBI" id="CHEBI:15378"/>
        <dbReference type="ChEBI" id="CHEBI:58603"/>
        <dbReference type="ChEBI" id="CHEBI:60364"/>
        <dbReference type="ChEBI" id="CHEBI:60377"/>
        <dbReference type="ChEBI" id="CHEBI:85987"/>
        <dbReference type="EC" id="2.4.99.12"/>
    </reaction>
</comment>